<dbReference type="RefSeq" id="WP_068614583.1">
    <property type="nucleotide sequence ID" value="NZ_CP016268.1"/>
</dbReference>
<reference evidence="3 4" key="1">
    <citation type="submission" date="2016-06" db="EMBL/GenBank/DDBJ databases">
        <title>Complete genome sequence of a deep-branching marine Gamma Proteobacterium Woeseia oceani type strain XK5.</title>
        <authorList>
            <person name="Mu D."/>
            <person name="Du Z."/>
        </authorList>
    </citation>
    <scope>NUCLEOTIDE SEQUENCE [LARGE SCALE GENOMIC DNA]</scope>
    <source>
        <strain evidence="3 4">XK5</strain>
    </source>
</reference>
<dbReference type="EMBL" id="CP016268">
    <property type="protein sequence ID" value="ANO50960.1"/>
    <property type="molecule type" value="Genomic_DNA"/>
</dbReference>
<dbReference type="PANTHER" id="PTHR30336:SF4">
    <property type="entry name" value="ENVELOPE BIOGENESIS FACTOR ELYC"/>
    <property type="match status" value="1"/>
</dbReference>
<name>A0A193LEK4_9GAMM</name>
<gene>
    <name evidence="3" type="ORF">BA177_06830</name>
</gene>
<dbReference type="Proteomes" id="UP000092695">
    <property type="component" value="Chromosome"/>
</dbReference>
<dbReference type="STRING" id="1548547.BA177_06830"/>
<dbReference type="GO" id="GO:0043164">
    <property type="term" value="P:Gram-negative-bacterium-type cell wall biogenesis"/>
    <property type="evidence" value="ECO:0007669"/>
    <property type="project" value="TreeGrafter"/>
</dbReference>
<evidence type="ECO:0000313" key="4">
    <source>
        <dbReference type="Proteomes" id="UP000092695"/>
    </source>
</evidence>
<keyword evidence="1" id="KW-1133">Transmembrane helix</keyword>
<protein>
    <recommendedName>
        <fullName evidence="2">DUF218 domain-containing protein</fullName>
    </recommendedName>
</protein>
<feature type="transmembrane region" description="Helical" evidence="1">
    <location>
        <begin position="39"/>
        <end position="59"/>
    </location>
</feature>
<keyword evidence="1" id="KW-0472">Membrane</keyword>
<keyword evidence="4" id="KW-1185">Reference proteome</keyword>
<evidence type="ECO:0000256" key="1">
    <source>
        <dbReference type="SAM" id="Phobius"/>
    </source>
</evidence>
<accession>A0A193LEK4</accession>
<dbReference type="GO" id="GO:0000270">
    <property type="term" value="P:peptidoglycan metabolic process"/>
    <property type="evidence" value="ECO:0007669"/>
    <property type="project" value="TreeGrafter"/>
</dbReference>
<dbReference type="PANTHER" id="PTHR30336">
    <property type="entry name" value="INNER MEMBRANE PROTEIN, PROBABLE PERMEASE"/>
    <property type="match status" value="1"/>
</dbReference>
<feature type="domain" description="DUF218" evidence="2">
    <location>
        <begin position="81"/>
        <end position="233"/>
    </location>
</feature>
<dbReference type="GO" id="GO:0005886">
    <property type="term" value="C:plasma membrane"/>
    <property type="evidence" value="ECO:0007669"/>
    <property type="project" value="TreeGrafter"/>
</dbReference>
<evidence type="ECO:0000313" key="3">
    <source>
        <dbReference type="EMBL" id="ANO50960.1"/>
    </source>
</evidence>
<dbReference type="AlphaFoldDB" id="A0A193LEK4"/>
<dbReference type="InterPro" id="IPR051599">
    <property type="entry name" value="Cell_Envelope_Assoc"/>
</dbReference>
<organism evidence="3 4">
    <name type="scientific">Woeseia oceani</name>
    <dbReference type="NCBI Taxonomy" id="1548547"/>
    <lineage>
        <taxon>Bacteria</taxon>
        <taxon>Pseudomonadati</taxon>
        <taxon>Pseudomonadota</taxon>
        <taxon>Gammaproteobacteria</taxon>
        <taxon>Woeseiales</taxon>
        <taxon>Woeseiaceae</taxon>
        <taxon>Woeseia</taxon>
    </lineage>
</organism>
<dbReference type="KEGG" id="woc:BA177_06830"/>
<dbReference type="CDD" id="cd06259">
    <property type="entry name" value="YdcF-like"/>
    <property type="match status" value="1"/>
</dbReference>
<dbReference type="Pfam" id="PF02698">
    <property type="entry name" value="DUF218"/>
    <property type="match status" value="1"/>
</dbReference>
<sequence length="248" mass="27003">MIEIFKDMMLPSHVIALLLLLGSVLLFMAQQRRRAVYPYLLAAILYLFFSNGIVASMLISPLEYRYPPVLDGDRYPALATAVVLTAYAADDPRMPLSSRAGSSALYRVLEAGRLFAEGRIRRIVISGDATATAIMADLLESAGVPATAVTADGGAVHTSDSAQRVARMLGEQRFYLITSAGHMPRAMGVFEAQGSRPIPAPTDYQLPQDSGSASLMPSPFHLLVSDLAVNEYAALAWYRLSGKTERYW</sequence>
<proteinExistence type="predicted"/>
<dbReference type="OrthoDB" id="9809813at2"/>
<keyword evidence="1" id="KW-0812">Transmembrane</keyword>
<evidence type="ECO:0000259" key="2">
    <source>
        <dbReference type="Pfam" id="PF02698"/>
    </source>
</evidence>
<dbReference type="InterPro" id="IPR003848">
    <property type="entry name" value="DUF218"/>
</dbReference>